<evidence type="ECO:0000259" key="9">
    <source>
        <dbReference type="Pfam" id="PF02811"/>
    </source>
</evidence>
<evidence type="ECO:0000313" key="10">
    <source>
        <dbReference type="EMBL" id="GAN02006.1"/>
    </source>
</evidence>
<sequence>MPYSFHSHSGQFCKHGYGLLEDVVKEAIRKGFHAYGLSEHMPRYAESELYPEEVEANCTPKTLETTYANFQVEAKRIQQLYKDQISIVIGAEIEFINKDYAQHVHHLRNAHRADYVVGSLHHVNSTPIDFSPELYAEALSQAKNSLKELYIRYFDEQHVMLQSVQPEVVGHFDLIRIFADQSIADKTLSEPEVWERVIRNIELVVKYGGLFEINSRSWKKGLLDAYPQRDIIKAILERQGKFTLSDDCHGPNDVGLFYEKLPAYLKENHINTIYYLAYNQEGKTVVKEHDNILDDVFWAKIQHW</sequence>
<dbReference type="Pfam" id="PF02811">
    <property type="entry name" value="PHP"/>
    <property type="match status" value="1"/>
</dbReference>
<keyword evidence="5 8" id="KW-0378">Hydrolase</keyword>
<evidence type="ECO:0000256" key="7">
    <source>
        <dbReference type="ARBA" id="ARBA00049158"/>
    </source>
</evidence>
<dbReference type="CDD" id="cd12110">
    <property type="entry name" value="PHP_HisPPase_Hisj_like"/>
    <property type="match status" value="1"/>
</dbReference>
<organism evidence="10">
    <name type="scientific">Mucor ambiguus</name>
    <dbReference type="NCBI Taxonomy" id="91626"/>
    <lineage>
        <taxon>Eukaryota</taxon>
        <taxon>Fungi</taxon>
        <taxon>Fungi incertae sedis</taxon>
        <taxon>Mucoromycota</taxon>
        <taxon>Mucoromycotina</taxon>
        <taxon>Mucoromycetes</taxon>
        <taxon>Mucorales</taxon>
        <taxon>Mucorineae</taxon>
        <taxon>Mucoraceae</taxon>
        <taxon>Mucor</taxon>
    </lineage>
</organism>
<dbReference type="InterPro" id="IPR010140">
    <property type="entry name" value="Histidinol_P_phosphatase_HisJ"/>
</dbReference>
<name>A0A0C9M126_9FUNG</name>
<keyword evidence="11" id="KW-1185">Reference proteome</keyword>
<dbReference type="GO" id="GO:0005737">
    <property type="term" value="C:cytoplasm"/>
    <property type="evidence" value="ECO:0007669"/>
    <property type="project" value="TreeGrafter"/>
</dbReference>
<dbReference type="GO" id="GO:0004401">
    <property type="term" value="F:histidinol-phosphatase activity"/>
    <property type="evidence" value="ECO:0007669"/>
    <property type="project" value="UniProtKB-UniRule"/>
</dbReference>
<evidence type="ECO:0000313" key="11">
    <source>
        <dbReference type="Proteomes" id="UP000053815"/>
    </source>
</evidence>
<dbReference type="PANTHER" id="PTHR21039:SF0">
    <property type="entry name" value="HISTIDINOL-PHOSPHATASE"/>
    <property type="match status" value="1"/>
</dbReference>
<evidence type="ECO:0000256" key="2">
    <source>
        <dbReference type="ARBA" id="ARBA00009152"/>
    </source>
</evidence>
<dbReference type="UniPathway" id="UPA00031">
    <property type="reaction ID" value="UER00013"/>
</dbReference>
<dbReference type="InterPro" id="IPR016195">
    <property type="entry name" value="Pol/histidinol_Pase-like"/>
</dbReference>
<keyword evidence="6 8" id="KW-0368">Histidine biosynthesis</keyword>
<dbReference type="GO" id="GO:0000105">
    <property type="term" value="P:L-histidine biosynthetic process"/>
    <property type="evidence" value="ECO:0007669"/>
    <property type="project" value="UniProtKB-UniRule"/>
</dbReference>
<proteinExistence type="inferred from homology"/>
<evidence type="ECO:0000256" key="4">
    <source>
        <dbReference type="ARBA" id="ARBA00022605"/>
    </source>
</evidence>
<keyword evidence="4 8" id="KW-0028">Amino-acid biosynthesis</keyword>
<comment type="similarity">
    <text evidence="2 8">Belongs to the PHP hydrolase family. HisK subfamily.</text>
</comment>
<dbReference type="Proteomes" id="UP000053815">
    <property type="component" value="Unassembled WGS sequence"/>
</dbReference>
<dbReference type="Gene3D" id="3.20.20.140">
    <property type="entry name" value="Metal-dependent hydrolases"/>
    <property type="match status" value="1"/>
</dbReference>
<feature type="domain" description="PHP" evidence="9">
    <location>
        <begin position="5"/>
        <end position="215"/>
    </location>
</feature>
<dbReference type="PANTHER" id="PTHR21039">
    <property type="entry name" value="HISTIDINOL PHOSPHATASE-RELATED"/>
    <property type="match status" value="1"/>
</dbReference>
<dbReference type="SUPFAM" id="SSF89550">
    <property type="entry name" value="PHP domain-like"/>
    <property type="match status" value="1"/>
</dbReference>
<evidence type="ECO:0000256" key="3">
    <source>
        <dbReference type="ARBA" id="ARBA00013085"/>
    </source>
</evidence>
<dbReference type="STRING" id="91626.A0A0C9M126"/>
<accession>A0A0C9M126</accession>
<evidence type="ECO:0000256" key="6">
    <source>
        <dbReference type="ARBA" id="ARBA00023102"/>
    </source>
</evidence>
<protein>
    <recommendedName>
        <fullName evidence="3 8">Histidinol-phosphatase</fullName>
        <shortName evidence="8">HolPase</shortName>
        <ecNumber evidence="3 8">3.1.3.15</ecNumber>
    </recommendedName>
</protein>
<dbReference type="OrthoDB" id="5957391at2759"/>
<evidence type="ECO:0000256" key="8">
    <source>
        <dbReference type="RuleBase" id="RU366003"/>
    </source>
</evidence>
<dbReference type="EMBL" id="DF836304">
    <property type="protein sequence ID" value="GAN02006.1"/>
    <property type="molecule type" value="Genomic_DNA"/>
</dbReference>
<reference evidence="10" key="1">
    <citation type="submission" date="2014-09" db="EMBL/GenBank/DDBJ databases">
        <title>Draft genome sequence of an oleaginous Mucoromycotina fungus Mucor ambiguus NBRC6742.</title>
        <authorList>
            <person name="Takeda I."/>
            <person name="Yamane N."/>
            <person name="Morita T."/>
            <person name="Tamano K."/>
            <person name="Machida M."/>
            <person name="Baker S."/>
            <person name="Koike H."/>
        </authorList>
    </citation>
    <scope>NUCLEOTIDE SEQUENCE</scope>
    <source>
        <strain evidence="10">NBRC 6742</strain>
    </source>
</reference>
<dbReference type="InterPro" id="IPR004013">
    <property type="entry name" value="PHP_dom"/>
</dbReference>
<gene>
    <name evidence="10" type="ORF">MAM1_0015c01445</name>
</gene>
<comment type="pathway">
    <text evidence="1 8">Amino-acid biosynthesis; L-histidine biosynthesis; L-histidine from 5-phospho-alpha-D-ribose 1-diphosphate: step 8/9.</text>
</comment>
<dbReference type="AlphaFoldDB" id="A0A0C9M126"/>
<dbReference type="NCBIfam" id="TIGR01856">
    <property type="entry name" value="hisJ_fam"/>
    <property type="match status" value="1"/>
</dbReference>
<evidence type="ECO:0000256" key="1">
    <source>
        <dbReference type="ARBA" id="ARBA00004970"/>
    </source>
</evidence>
<dbReference type="EC" id="3.1.3.15" evidence="3 8"/>
<evidence type="ECO:0000256" key="5">
    <source>
        <dbReference type="ARBA" id="ARBA00022801"/>
    </source>
</evidence>
<comment type="catalytic activity">
    <reaction evidence="7 8">
        <text>L-histidinol phosphate + H2O = L-histidinol + phosphate</text>
        <dbReference type="Rhea" id="RHEA:14465"/>
        <dbReference type="ChEBI" id="CHEBI:15377"/>
        <dbReference type="ChEBI" id="CHEBI:43474"/>
        <dbReference type="ChEBI" id="CHEBI:57699"/>
        <dbReference type="ChEBI" id="CHEBI:57980"/>
        <dbReference type="EC" id="3.1.3.15"/>
    </reaction>
</comment>